<dbReference type="PANTHER" id="PTHR23159:SF31">
    <property type="entry name" value="CENTROSOME-ASSOCIATED PROTEIN CEP250 ISOFORM X1"/>
    <property type="match status" value="1"/>
</dbReference>
<reference evidence="3 4" key="1">
    <citation type="journal article" date="2017" name="BMC Genomics">
        <title>Whole-genome assembly of Babesia ovata and comparative genomics between closely related pathogens.</title>
        <authorList>
            <person name="Yamagishi J."/>
            <person name="Asada M."/>
            <person name="Hakimi H."/>
            <person name="Tanaka T.Q."/>
            <person name="Sugimoto C."/>
            <person name="Kawazu S."/>
        </authorList>
    </citation>
    <scope>NUCLEOTIDE SEQUENCE [LARGE SCALE GENOMIC DNA]</scope>
    <source>
        <strain evidence="3 4">Miyake</strain>
    </source>
</reference>
<accession>A0A2H6K8D8</accession>
<keyword evidence="2" id="KW-1133">Transmembrane helix</keyword>
<sequence length="2625" mass="294425">MAPKALTDCPENLREAIDWLIQVKHSGGIPRLSEALSKLFDNVVQDAEKSLSSLPESDEPSARDVVGKVNEFRSSFPKDSSNTNENILHNLCSSFETFLGYKPPGNYDGSGIVYGSASRLCDAILSFLYSVLSDVRYNQPYVVGRNILHNVVENNLKPNLRAGHDGFSKIVSHVAGRVSAYNTAVASYNDRVSHPIKTLQDEIDKRKAEIDNIPDEIPDDQLKDEQKVEEKVKETSLLASSTHADKIKDLNPKLRERIRVVRESVSHETQRLRTLTRREYENYKAIMKLVNKFKQAKENIIKQINSQVTALVDKLKNAVRHMLELLNDIKSKLRGCVDRLAKWIKDVKRFIDTVAQTNVDKILKEVTDGLNRKDLEEEIRELGTNLEKKVEELSTWKDAAEHVLQYATQNSDAVRTDLDPISKKAEIGKNIGNVAEANKKIMIANINLSNSVVHLELWKHAADKVLSDVINSSNEAKDKLAPDKKDGDKEKYKIGHNINGISEAKKALDEAKERLGEQVVKLNKWITEAEDTRGNAEKRAREASDLLKEYNSRHKNGEWIKTTLGKNLDAIENAKDKIGEIHDELGKVDKSLETWKQKAKAAVQAAKEKAEDVYNRLNDKDHEKEISKGITKINNAGKAVKDVDKELKTIDTDLTGWNAAARSVLQTAVQKAKEVREALDPEKKNHKIGHSIKEINDAKGEIDSANKTLSTEVSNLSTWKTEADKVVSNAKQKVTEIVNVLDGKDDKKEKKENVEKAAEALQKKAEKLVQQYNAAQSAVQKAVDEAKQQVAELDKKLQEDLKQLEQGIKQSVTKYVKQYVGKVKGEVNKIKGAPGKDWQNTDGEGLLGIQSKVQSYFNDFSGSDGGKFGIIAGGWIDDILQHNGVVKRLLGWKSKTENELEQDLTNSGLGGLIKSPINDKIVQAADAAFSDVDGNAGMKEKIQKVKNVCELFAQHLEQKLKEDFESGVIALALEAKKTMVNVEDRNQKSNLIRILADAKCTSYCGSCTSKNPDYCMKCTDAKCILTQAIATTLLVVSSVGRQVGKELNSVFLNIDEKNGISPSEGSIASILDRMTPVVNGLDGDLQKALKDETAASTGNEIKVADSVEKRVDEKVGEMFKRTQDGRTSPPNNYDLTKVAGGYSKHMTGTVSKEWDKIKVDELNADDTAKYSGKKGDEAVKQEIEDLHSEHGQKFGGFVTAVRDLVKKDNQKPVQGKKEDVYHYVEDLEEMIKNGKNGEQYTLKTLTGSEKVHRLEKIYDVIKGLPSTFTEHTGKIGAAKDEIEKQLKSLQKELQDTQGPKDGVIDQLKDLMDVGLTEQQWNKNGNKKGLQSIQKALNTQQTQLGQQPTAISGGVQDITEELTRMRGELKNGETEPAKKGVIDNLDFMIKHIGEDDKNDNGSLNKIHSDLKKHNDELPKETDKITKAVKSIRTQLALVGIRLHNVVVDGDVVDYLKDLQRQIGKSGVRAKENLHGINEEIRRLEKNEFTTHPQNIEKAVKEITQALSQLQGDLERDVTGKLTTLKDKGLKNGGVNWDGQKTNVKGFETIKDAIDTLQRDHFSKHKDIAQGIKNITAELQKLQSKLNDHVTQKLRNVQQVGLSNTENWNGKNGLDKIKNDLQALKDESVRDLNSKLNYLCNAVKGYGRDLQAQLEIISNDEININLKSIHRDLDMLLVGPVHQAIDYATNLLDDADRWREETIRDLTAYVEKELDPCIDELTRHAREHYLSTVREALRSFVGRVSGQLDKLPEEIETDKHLGFKGLMEKFHRSLKDNIVSKRDSKDLRDLSSALHAFWEPLKQYLIGEIRRHIREENEKRNPPGQDEEKYTREFFGTHIALIELLDYVTGCGAIDQKFREHLETFNNALHSLMPTIFGDDSTPLLQTVKEGLSALADRLGGAYVNSYSGATLTDSLVEPDNAGQNAGHSVKLTPYGAKCAKVFLSCLPTLFHRLYYLFFQGGMRWKSQTVRGVGGGSELRDFLSAEGYDIETLHTTLTALGVTGKLFNGFHTYGEFDRDPNDFNSVDDCAEHFRRQDGPLVRLYNYLLHYYRTCQLVVPKSPRSPCNIYEMLCWLTGLKYNCAYDKLCKFTKLCYDEQTEDSLYPATFAADALVDAVERLTADCPSILTTVLGYGNAMTTYACDFHNNSLKLHYPQDGEECLHLLLHCLRLLLSVLRYLLSQCSLPAHHGGWADCQYGKGVPPYTWQCNPPLSALPNTHTECTYKSPLMSYLNDCLPGHLPHQVSNVGCEPLCKTCPTSEPGMPCLTPLGFRGFSGSTKTGKQLCRVLTKLFSNVHLTSLLSIEPRPPATLPEHLAFATSLVREWRDGSLNSVGNPFQECFRTSITYVSMNLCKNTDGLTYAFRSAYGNSLGKHAHTSGDPQPAQLSSLSVPTPCPGDRVHCAPYLQSLCHDAYYYMAQHHSDLYLSWAIYLPWTFYELLLCLQHVFQEMSCRDWGCDTCLHPRTCDRGSHGVLNPVPPQHGCRCPSIVQCTGVMPTLYQYGFTFRDAPALISQHTTCFTFRTQLSYVINSEYFRELFDQCDDFLWKVRTPFFYTIVALWLIATLYIAHSLLYRMDVLRIRSHLLTTRASHLIDVKALLTKGRRMLSLYHGVDYFDDDLVSQLGVSQ</sequence>
<organism evidence="3 4">
    <name type="scientific">Babesia ovata</name>
    <dbReference type="NCBI Taxonomy" id="189622"/>
    <lineage>
        <taxon>Eukaryota</taxon>
        <taxon>Sar</taxon>
        <taxon>Alveolata</taxon>
        <taxon>Apicomplexa</taxon>
        <taxon>Aconoidasida</taxon>
        <taxon>Piroplasmida</taxon>
        <taxon>Babesiidae</taxon>
        <taxon>Babesia</taxon>
    </lineage>
</organism>
<feature type="coiled-coil region" evidence="1">
    <location>
        <begin position="501"/>
        <end position="553"/>
    </location>
</feature>
<dbReference type="PANTHER" id="PTHR23159">
    <property type="entry name" value="CENTROSOMAL PROTEIN 2"/>
    <property type="match status" value="1"/>
</dbReference>
<keyword evidence="2" id="KW-0812">Transmembrane</keyword>
<feature type="transmembrane region" description="Helical" evidence="2">
    <location>
        <begin position="2550"/>
        <end position="2571"/>
    </location>
</feature>
<protein>
    <submittedName>
        <fullName evidence="3">Extracellular matrix-binding ebh, putative</fullName>
    </submittedName>
</protein>
<dbReference type="Proteomes" id="UP000236319">
    <property type="component" value="Unassembled WGS sequence"/>
</dbReference>
<dbReference type="VEuPathDB" id="PiroplasmaDB:BOVATA_007310"/>
<keyword evidence="4" id="KW-1185">Reference proteome</keyword>
<comment type="caution">
    <text evidence="3">The sequence shown here is derived from an EMBL/GenBank/DDBJ whole genome shotgun (WGS) entry which is preliminary data.</text>
</comment>
<evidence type="ECO:0000313" key="4">
    <source>
        <dbReference type="Proteomes" id="UP000236319"/>
    </source>
</evidence>
<dbReference type="EMBL" id="BDSA01000001">
    <property type="protein sequence ID" value="GBE59238.1"/>
    <property type="molecule type" value="Genomic_DNA"/>
</dbReference>
<evidence type="ECO:0000256" key="1">
    <source>
        <dbReference type="SAM" id="Coils"/>
    </source>
</evidence>
<name>A0A2H6K8D8_9APIC</name>
<feature type="coiled-coil region" evidence="1">
    <location>
        <begin position="596"/>
        <end position="623"/>
    </location>
</feature>
<evidence type="ECO:0000256" key="2">
    <source>
        <dbReference type="SAM" id="Phobius"/>
    </source>
</evidence>
<dbReference type="RefSeq" id="XP_028865481.1">
    <property type="nucleotide sequence ID" value="XM_029009648.1"/>
</dbReference>
<proteinExistence type="predicted"/>
<gene>
    <name evidence="3" type="ORF">BOVATA_007310</name>
</gene>
<feature type="coiled-coil region" evidence="1">
    <location>
        <begin position="744"/>
        <end position="807"/>
    </location>
</feature>
<dbReference type="GeneID" id="39873008"/>
<evidence type="ECO:0000313" key="3">
    <source>
        <dbReference type="EMBL" id="GBE59238.1"/>
    </source>
</evidence>
<keyword evidence="2" id="KW-0472">Membrane</keyword>
<keyword evidence="1" id="KW-0175">Coiled coil</keyword>